<dbReference type="Gene3D" id="3.40.1410.10">
    <property type="entry name" value="Chorismate lyase-like"/>
    <property type="match status" value="1"/>
</dbReference>
<dbReference type="Gene3D" id="1.10.10.10">
    <property type="entry name" value="Winged helix-like DNA-binding domain superfamily/Winged helix DNA-binding domain"/>
    <property type="match status" value="1"/>
</dbReference>
<dbReference type="PRINTS" id="PR00035">
    <property type="entry name" value="HTHGNTR"/>
</dbReference>
<dbReference type="GO" id="GO:0003677">
    <property type="term" value="F:DNA binding"/>
    <property type="evidence" value="ECO:0007669"/>
    <property type="project" value="UniProtKB-KW"/>
</dbReference>
<keyword evidence="3" id="KW-0804">Transcription</keyword>
<dbReference type="STRING" id="80876.SAMN05421779_10113"/>
<dbReference type="OrthoDB" id="7347280at2"/>
<dbReference type="InterPro" id="IPR011663">
    <property type="entry name" value="UTRA"/>
</dbReference>
<dbReference type="PROSITE" id="PS50949">
    <property type="entry name" value="HTH_GNTR"/>
    <property type="match status" value="1"/>
</dbReference>
<keyword evidence="1" id="KW-0805">Transcription regulation</keyword>
<dbReference type="GO" id="GO:0003700">
    <property type="term" value="F:DNA-binding transcription factor activity"/>
    <property type="evidence" value="ECO:0007669"/>
    <property type="project" value="InterPro"/>
</dbReference>
<dbReference type="InterPro" id="IPR036388">
    <property type="entry name" value="WH-like_DNA-bd_sf"/>
</dbReference>
<dbReference type="InterPro" id="IPR036390">
    <property type="entry name" value="WH_DNA-bd_sf"/>
</dbReference>
<dbReference type="EMBL" id="FTOA01000001">
    <property type="protein sequence ID" value="SIS36488.1"/>
    <property type="molecule type" value="Genomic_DNA"/>
</dbReference>
<dbReference type="CDD" id="cd07377">
    <property type="entry name" value="WHTH_GntR"/>
    <property type="match status" value="1"/>
</dbReference>
<evidence type="ECO:0000259" key="4">
    <source>
        <dbReference type="PROSITE" id="PS50949"/>
    </source>
</evidence>
<dbReference type="SMART" id="SM00866">
    <property type="entry name" value="UTRA"/>
    <property type="match status" value="1"/>
</dbReference>
<dbReference type="InterPro" id="IPR028978">
    <property type="entry name" value="Chorismate_lyase_/UTRA_dom_sf"/>
</dbReference>
<dbReference type="GO" id="GO:0045892">
    <property type="term" value="P:negative regulation of DNA-templated transcription"/>
    <property type="evidence" value="ECO:0007669"/>
    <property type="project" value="TreeGrafter"/>
</dbReference>
<gene>
    <name evidence="5" type="ORF">SAMN05421779_10113</name>
</gene>
<protein>
    <submittedName>
        <fullName evidence="5">Transcriptional regulator, GntR family</fullName>
    </submittedName>
</protein>
<keyword evidence="2" id="KW-0238">DNA-binding</keyword>
<dbReference type="SMART" id="SM00345">
    <property type="entry name" value="HTH_GNTR"/>
    <property type="match status" value="1"/>
</dbReference>
<sequence length="248" mass="28272">MTTEQAFTHAALIRQAIEQQISSGLLRPGHKLPSERDLSELFATTRITLKEALQALEAEGKIYREDRRGWFVAPPRLLYNPQYKSHFHQMVTAQQRQVETAVLSAQTVLATPALCQELELPALSRLHEIQRLRRIDGRVVLFVRHYLKPEIFPGILAMDLTQSLTLIYETHYGLSYGRSRFDIIPTAARGEVAQALMLGEGSPILLISRVNFDQDGRLIDCDQEYWRHDAIRISIDSSLVTPPFPLEK</sequence>
<dbReference type="Pfam" id="PF07702">
    <property type="entry name" value="UTRA"/>
    <property type="match status" value="1"/>
</dbReference>
<dbReference type="SUPFAM" id="SSF46785">
    <property type="entry name" value="Winged helix' DNA-binding domain"/>
    <property type="match status" value="1"/>
</dbReference>
<dbReference type="PANTHER" id="PTHR44846">
    <property type="entry name" value="MANNOSYL-D-GLYCERATE TRANSPORT/METABOLISM SYSTEM REPRESSOR MNGR-RELATED"/>
    <property type="match status" value="1"/>
</dbReference>
<dbReference type="InterPro" id="IPR000524">
    <property type="entry name" value="Tscrpt_reg_HTH_GntR"/>
</dbReference>
<evidence type="ECO:0000313" key="5">
    <source>
        <dbReference type="EMBL" id="SIS36488.1"/>
    </source>
</evidence>
<dbReference type="PANTHER" id="PTHR44846:SF7">
    <property type="entry name" value="TRANSCRIPTIONAL REGULATOR OF 2-AMINOETHYLPHOSPHONATE DEGRADATION OPERONS-RELATED"/>
    <property type="match status" value="1"/>
</dbReference>
<accession>A0A1N7IHE0</accession>
<organism evidence="5 6">
    <name type="scientific">Insolitispirillum peregrinum</name>
    <dbReference type="NCBI Taxonomy" id="80876"/>
    <lineage>
        <taxon>Bacteria</taxon>
        <taxon>Pseudomonadati</taxon>
        <taxon>Pseudomonadota</taxon>
        <taxon>Alphaproteobacteria</taxon>
        <taxon>Rhodospirillales</taxon>
        <taxon>Novispirillaceae</taxon>
        <taxon>Insolitispirillum</taxon>
    </lineage>
</organism>
<dbReference type="RefSeq" id="WP_076397890.1">
    <property type="nucleotide sequence ID" value="NZ_FTOA01000001.1"/>
</dbReference>
<dbReference type="InterPro" id="IPR050679">
    <property type="entry name" value="Bact_HTH_transcr_reg"/>
</dbReference>
<evidence type="ECO:0000313" key="6">
    <source>
        <dbReference type="Proteomes" id="UP000185678"/>
    </source>
</evidence>
<dbReference type="SUPFAM" id="SSF64288">
    <property type="entry name" value="Chorismate lyase-like"/>
    <property type="match status" value="1"/>
</dbReference>
<name>A0A1N7IHE0_9PROT</name>
<dbReference type="Proteomes" id="UP000185678">
    <property type="component" value="Unassembled WGS sequence"/>
</dbReference>
<evidence type="ECO:0000256" key="2">
    <source>
        <dbReference type="ARBA" id="ARBA00023125"/>
    </source>
</evidence>
<keyword evidence="6" id="KW-1185">Reference proteome</keyword>
<dbReference type="Pfam" id="PF00392">
    <property type="entry name" value="GntR"/>
    <property type="match status" value="1"/>
</dbReference>
<reference evidence="5 6" key="1">
    <citation type="submission" date="2017-01" db="EMBL/GenBank/DDBJ databases">
        <authorList>
            <person name="Mah S.A."/>
            <person name="Swanson W.J."/>
            <person name="Moy G.W."/>
            <person name="Vacquier V.D."/>
        </authorList>
    </citation>
    <scope>NUCLEOTIDE SEQUENCE [LARGE SCALE GENOMIC DNA]</scope>
    <source>
        <strain evidence="5 6">DSM 11589</strain>
    </source>
</reference>
<feature type="domain" description="HTH gntR-type" evidence="4">
    <location>
        <begin position="7"/>
        <end position="75"/>
    </location>
</feature>
<evidence type="ECO:0000256" key="1">
    <source>
        <dbReference type="ARBA" id="ARBA00023015"/>
    </source>
</evidence>
<evidence type="ECO:0000256" key="3">
    <source>
        <dbReference type="ARBA" id="ARBA00023163"/>
    </source>
</evidence>
<proteinExistence type="predicted"/>
<dbReference type="AlphaFoldDB" id="A0A1N7IHE0"/>